<proteinExistence type="predicted"/>
<protein>
    <submittedName>
        <fullName evidence="1">DUF3768 domain-containing protein</fullName>
    </submittedName>
</protein>
<evidence type="ECO:0000313" key="2">
    <source>
        <dbReference type="Proteomes" id="UP001176471"/>
    </source>
</evidence>
<name>A0ABT8ZTQ8_9SPHN</name>
<dbReference type="Pfam" id="PF12599">
    <property type="entry name" value="DUF3768"/>
    <property type="match status" value="1"/>
</dbReference>
<reference evidence="1" key="1">
    <citation type="submission" date="2023-07" db="EMBL/GenBank/DDBJ databases">
        <title>Bacterial whole genome sequence for Sphingobium sp. HBC34.</title>
        <authorList>
            <person name="Le V."/>
            <person name="Ko S.-R."/>
            <person name="Ahn C.-Y."/>
            <person name="Oh H.-M."/>
        </authorList>
    </citation>
    <scope>NUCLEOTIDE SEQUENCE</scope>
    <source>
        <strain evidence="1">HBC34</strain>
    </source>
</reference>
<gene>
    <name evidence="1" type="ORF">Q4610_21475</name>
</gene>
<accession>A0ABT8ZTQ8</accession>
<keyword evidence="2" id="KW-1185">Reference proteome</keyword>
<dbReference type="InterPro" id="IPR022243">
    <property type="entry name" value="DUF3768"/>
</dbReference>
<organism evidence="1 2">
    <name type="scientific">Sphingobium cyanobacteriorum</name>
    <dbReference type="NCBI Taxonomy" id="3063954"/>
    <lineage>
        <taxon>Bacteria</taxon>
        <taxon>Pseudomonadati</taxon>
        <taxon>Pseudomonadota</taxon>
        <taxon>Alphaproteobacteria</taxon>
        <taxon>Sphingomonadales</taxon>
        <taxon>Sphingomonadaceae</taxon>
        <taxon>Sphingobium</taxon>
    </lineage>
</organism>
<comment type="caution">
    <text evidence="1">The sequence shown here is derived from an EMBL/GenBank/DDBJ whole genome shotgun (WGS) entry which is preliminary data.</text>
</comment>
<dbReference type="Proteomes" id="UP001176471">
    <property type="component" value="Unassembled WGS sequence"/>
</dbReference>
<sequence>MMATLAPSITRIVELNDRCRMGLDHSARIVATRDCLATIAKGDRSIDLVIAQARLLKAVRNFRFAADDRTEHDFGALDLDGERIFFKIDYYDAALEYGSEDPADASITTRVLTIMLARDY</sequence>
<evidence type="ECO:0000313" key="1">
    <source>
        <dbReference type="EMBL" id="MDO7837607.1"/>
    </source>
</evidence>
<dbReference type="EMBL" id="JAUQOM010000052">
    <property type="protein sequence ID" value="MDO7837607.1"/>
    <property type="molecule type" value="Genomic_DNA"/>
</dbReference>
<dbReference type="RefSeq" id="WP_304537811.1">
    <property type="nucleotide sequence ID" value="NZ_JAUQOM010000052.1"/>
</dbReference>